<proteinExistence type="predicted"/>
<evidence type="ECO:0000313" key="1">
    <source>
        <dbReference type="EMBL" id="SDL84581.1"/>
    </source>
</evidence>
<reference evidence="1 2" key="1">
    <citation type="submission" date="2016-10" db="EMBL/GenBank/DDBJ databases">
        <authorList>
            <person name="de Groot N.N."/>
        </authorList>
    </citation>
    <scope>NUCLEOTIDE SEQUENCE [LARGE SCALE GENOMIC DNA]</scope>
    <source>
        <strain evidence="1 2">CGMCC 1.10239</strain>
    </source>
</reference>
<name>A0A1G9NE25_9BACL</name>
<protein>
    <submittedName>
        <fullName evidence="1">Uncharacterized protein</fullName>
    </submittedName>
</protein>
<evidence type="ECO:0000313" key="2">
    <source>
        <dbReference type="Proteomes" id="UP000182783"/>
    </source>
</evidence>
<dbReference type="EMBL" id="FNGM01000006">
    <property type="protein sequence ID" value="SDL84581.1"/>
    <property type="molecule type" value="Genomic_DNA"/>
</dbReference>
<dbReference type="RefSeq" id="WP_074648202.1">
    <property type="nucleotide sequence ID" value="NZ_CP048429.1"/>
</dbReference>
<accession>A0A1G9NE25</accession>
<dbReference type="AlphaFoldDB" id="A0A1G9NE25"/>
<sequence length="276" mass="32306">MSRMSHAIYFNRKQKYLCALDVDGEFYKYEKTRDKFTCIFCGVKVQFSRGKEHNDPHFKNWPLTSHKSNCVVPIIESQKEKYENVGEIELLVSTILPRAKRLDSNQTNLSVNRSKKAKVFAGKRSRKFIYSLINLLDNKNYFKLKPEFEELQLLIEDGSTIKLKELIGSQDEIIERIEQSQEKRAICILRGNTRSAQIIKNNIKIPLTKGNNPMYKNTQDFSLFIRWDYAEKNKEFIKSIENSLIVCYGEATTNEFGTQIEVYSIKNQITVLKKYK</sequence>
<dbReference type="Proteomes" id="UP000182783">
    <property type="component" value="Unassembled WGS sequence"/>
</dbReference>
<gene>
    <name evidence="1" type="ORF">SAMN05216191_106144</name>
</gene>
<dbReference type="OrthoDB" id="3034898at2"/>
<organism evidence="1 2">
    <name type="scientific">Paenibacillus jilunlii</name>
    <dbReference type="NCBI Taxonomy" id="682956"/>
    <lineage>
        <taxon>Bacteria</taxon>
        <taxon>Bacillati</taxon>
        <taxon>Bacillota</taxon>
        <taxon>Bacilli</taxon>
        <taxon>Bacillales</taxon>
        <taxon>Paenibacillaceae</taxon>
        <taxon>Paenibacillus</taxon>
    </lineage>
</organism>